<comment type="cofactor">
    <cofactor evidence="3">
        <name>Zn(2+)</name>
        <dbReference type="ChEBI" id="CHEBI:29105"/>
    </cofactor>
    <text evidence="3">Binds 1 divalent metal cation per subunit.</text>
</comment>
<keyword evidence="3" id="KW-0862">Zinc</keyword>
<dbReference type="GO" id="GO:0004341">
    <property type="term" value="F:gluconolactonase activity"/>
    <property type="evidence" value="ECO:0007669"/>
    <property type="project" value="TreeGrafter"/>
</dbReference>
<accession>A0A1W9KSU3</accession>
<dbReference type="AlphaFoldDB" id="A0A1W9KSU3"/>
<evidence type="ECO:0000256" key="2">
    <source>
        <dbReference type="PIRSR" id="PIRSR605511-1"/>
    </source>
</evidence>
<dbReference type="InterPro" id="IPR013658">
    <property type="entry name" value="SGL"/>
</dbReference>
<feature type="binding site" evidence="3">
    <location>
        <position position="162"/>
    </location>
    <ligand>
        <name>a divalent metal cation</name>
        <dbReference type="ChEBI" id="CHEBI:60240"/>
    </ligand>
</feature>
<feature type="domain" description="SMP-30/Gluconolactonase/LRE-like region" evidence="4">
    <location>
        <begin position="22"/>
        <end position="281"/>
    </location>
</feature>
<evidence type="ECO:0000259" key="4">
    <source>
        <dbReference type="Pfam" id="PF08450"/>
    </source>
</evidence>
<reference evidence="5 6" key="1">
    <citation type="submission" date="2017-01" db="EMBL/GenBank/DDBJ databases">
        <title>Novel large sulfur bacteria in the metagenomes of groundwater-fed chemosynthetic microbial mats in the Lake Huron basin.</title>
        <authorList>
            <person name="Sharrar A.M."/>
            <person name="Flood B.E."/>
            <person name="Bailey J.V."/>
            <person name="Jones D.S."/>
            <person name="Biddanda B."/>
            <person name="Ruberg S.A."/>
            <person name="Marcus D.N."/>
            <person name="Dick G.J."/>
        </authorList>
    </citation>
    <scope>NUCLEOTIDE SEQUENCE [LARGE SCALE GENOMIC DNA]</scope>
    <source>
        <strain evidence="5">A7</strain>
    </source>
</reference>
<dbReference type="EMBL" id="MTEI01000008">
    <property type="protein sequence ID" value="OQW87452.1"/>
    <property type="molecule type" value="Genomic_DNA"/>
</dbReference>
<gene>
    <name evidence="5" type="ORF">BWK72_12990</name>
</gene>
<organism evidence="5 6">
    <name type="scientific">Rhodoferax ferrireducens</name>
    <dbReference type="NCBI Taxonomy" id="192843"/>
    <lineage>
        <taxon>Bacteria</taxon>
        <taxon>Pseudomonadati</taxon>
        <taxon>Pseudomonadota</taxon>
        <taxon>Betaproteobacteria</taxon>
        <taxon>Burkholderiales</taxon>
        <taxon>Comamonadaceae</taxon>
        <taxon>Rhodoferax</taxon>
    </lineage>
</organism>
<keyword evidence="3" id="KW-0479">Metal-binding</keyword>
<dbReference type="Proteomes" id="UP000192505">
    <property type="component" value="Unassembled WGS sequence"/>
</dbReference>
<proteinExistence type="inferred from homology"/>
<comment type="similarity">
    <text evidence="1">Belongs to the SMP-30/CGR1 family.</text>
</comment>
<dbReference type="InterPro" id="IPR011042">
    <property type="entry name" value="6-blade_b-propeller_TolB-like"/>
</dbReference>
<dbReference type="Pfam" id="PF08450">
    <property type="entry name" value="SGL"/>
    <property type="match status" value="1"/>
</dbReference>
<feature type="binding site" evidence="3">
    <location>
        <position position="223"/>
    </location>
    <ligand>
        <name>a divalent metal cation</name>
        <dbReference type="ChEBI" id="CHEBI:60240"/>
    </ligand>
</feature>
<name>A0A1W9KSU3_9BURK</name>
<evidence type="ECO:0000256" key="1">
    <source>
        <dbReference type="ARBA" id="ARBA00008853"/>
    </source>
</evidence>
<comment type="caution">
    <text evidence="5">The sequence shown here is derived from an EMBL/GenBank/DDBJ whole genome shotgun (WGS) entry which is preliminary data.</text>
</comment>
<feature type="binding site" evidence="3">
    <location>
        <position position="109"/>
    </location>
    <ligand>
        <name>substrate</name>
    </ligand>
</feature>
<dbReference type="SUPFAM" id="SSF63829">
    <property type="entry name" value="Calcium-dependent phosphotriesterase"/>
    <property type="match status" value="1"/>
</dbReference>
<evidence type="ECO:0000256" key="3">
    <source>
        <dbReference type="PIRSR" id="PIRSR605511-2"/>
    </source>
</evidence>
<evidence type="ECO:0000313" key="5">
    <source>
        <dbReference type="EMBL" id="OQW87452.1"/>
    </source>
</evidence>
<sequence>MTSIPSAPESPWQTVTLHRCQLGESPFWHPHEQMLYWVDIPGKQVLRANIYMGSVETWDLPAEPGCIAPATDSGLVLALRDGIFRSAEWGAPLQQVARLDINPVTTRANDGKCDTQGRFWVGTVDETRQLKNAGLYCVDARAPGPSRVDCKISPTLGHTTANALAFSADDRTLYWADSPSHTVWAWDFDATTGDMTHQRPFISVPPKPAGWQPLMAGYGGRPDGAAVDVQGHFWVAMYEGQRVCQFAPDGRLLASIPTPLLCPTMVCLGGEDLKTLYVTSAGLHRSTAEQAAYPLSGCVLSMRVEVPGLPVNFFQG</sequence>
<dbReference type="Gene3D" id="2.120.10.30">
    <property type="entry name" value="TolB, C-terminal domain"/>
    <property type="match status" value="1"/>
</dbReference>
<dbReference type="PANTHER" id="PTHR10907">
    <property type="entry name" value="REGUCALCIN"/>
    <property type="match status" value="1"/>
</dbReference>
<feature type="binding site" evidence="3">
    <location>
        <position position="24"/>
    </location>
    <ligand>
        <name>a divalent metal cation</name>
        <dbReference type="ChEBI" id="CHEBI:60240"/>
    </ligand>
</feature>
<dbReference type="PANTHER" id="PTHR10907:SF47">
    <property type="entry name" value="REGUCALCIN"/>
    <property type="match status" value="1"/>
</dbReference>
<evidence type="ECO:0000313" key="6">
    <source>
        <dbReference type="Proteomes" id="UP000192505"/>
    </source>
</evidence>
<dbReference type="GO" id="GO:0019853">
    <property type="term" value="P:L-ascorbic acid biosynthetic process"/>
    <property type="evidence" value="ECO:0007669"/>
    <property type="project" value="TreeGrafter"/>
</dbReference>
<feature type="binding site" evidence="3">
    <location>
        <position position="107"/>
    </location>
    <ligand>
        <name>substrate</name>
    </ligand>
</feature>
<protein>
    <submittedName>
        <fullName evidence="5">Gluconolactonase</fullName>
    </submittedName>
</protein>
<dbReference type="InterPro" id="IPR005511">
    <property type="entry name" value="SMP-30"/>
</dbReference>
<feature type="active site" description="Proton donor/acceptor" evidence="2">
    <location>
        <position position="223"/>
    </location>
</feature>
<dbReference type="GO" id="GO:0005509">
    <property type="term" value="F:calcium ion binding"/>
    <property type="evidence" value="ECO:0007669"/>
    <property type="project" value="TreeGrafter"/>
</dbReference>
<dbReference type="PRINTS" id="PR01790">
    <property type="entry name" value="SMP30FAMILY"/>
</dbReference>